<dbReference type="InterPro" id="IPR011006">
    <property type="entry name" value="CheY-like_superfamily"/>
</dbReference>
<evidence type="ECO:0000313" key="3">
    <source>
        <dbReference type="EMBL" id="APG59398.1"/>
    </source>
</evidence>
<dbReference type="STRING" id="1913577.LPB144_02785"/>
<dbReference type="SUPFAM" id="SSF52172">
    <property type="entry name" value="CheY-like"/>
    <property type="match status" value="1"/>
</dbReference>
<keyword evidence="4" id="KW-1185">Reference proteome</keyword>
<gene>
    <name evidence="3" type="ORF">LPB144_02785</name>
</gene>
<dbReference type="SMART" id="SM00448">
    <property type="entry name" value="REC"/>
    <property type="match status" value="1"/>
</dbReference>
<dbReference type="KEGG" id="grl:LPB144_02785"/>
<dbReference type="PANTHER" id="PTHR44520:SF2">
    <property type="entry name" value="RESPONSE REGULATOR RCP1"/>
    <property type="match status" value="1"/>
</dbReference>
<name>A0A1L3J2Q0_9FLAO</name>
<feature type="domain" description="Response regulatory" evidence="2">
    <location>
        <begin position="6"/>
        <end position="132"/>
    </location>
</feature>
<dbReference type="GO" id="GO:0000160">
    <property type="term" value="P:phosphorelay signal transduction system"/>
    <property type="evidence" value="ECO:0007669"/>
    <property type="project" value="InterPro"/>
</dbReference>
<dbReference type="RefSeq" id="WP_072552055.1">
    <property type="nucleotide sequence ID" value="NZ_CP018153.1"/>
</dbReference>
<evidence type="ECO:0000313" key="4">
    <source>
        <dbReference type="Proteomes" id="UP000182510"/>
    </source>
</evidence>
<evidence type="ECO:0000256" key="1">
    <source>
        <dbReference type="PROSITE-ProRule" id="PRU00169"/>
    </source>
</evidence>
<dbReference type="OrthoDB" id="673128at2"/>
<keyword evidence="1" id="KW-0597">Phosphoprotein</keyword>
<dbReference type="EMBL" id="CP018153">
    <property type="protein sequence ID" value="APG59398.1"/>
    <property type="molecule type" value="Genomic_DNA"/>
</dbReference>
<dbReference type="InterPro" id="IPR052893">
    <property type="entry name" value="TCS_response_regulator"/>
</dbReference>
<sequence>MKKIDIACIIDDDPIFIFGTKKIMKLANFCNSFMVFHNGEEAINHLKPIIESNQPSLPDVILLDLNMPIMDGWQFLDEFIKIPCDKQITIYIVSSSINPDDMERAKSYDKVSTYLIKPITPTQLQLILSNENTTKNKA</sequence>
<protein>
    <submittedName>
        <fullName evidence="3">Response regulator</fullName>
    </submittedName>
</protein>
<dbReference type="Proteomes" id="UP000182510">
    <property type="component" value="Chromosome"/>
</dbReference>
<feature type="modified residue" description="4-aspartylphosphate" evidence="1">
    <location>
        <position position="64"/>
    </location>
</feature>
<proteinExistence type="predicted"/>
<reference evidence="3 4" key="1">
    <citation type="submission" date="2016-11" db="EMBL/GenBank/DDBJ databases">
        <title>Gramella sp. LPB0144 isolated from marine environment.</title>
        <authorList>
            <person name="Kim E."/>
            <person name="Yi H."/>
        </authorList>
    </citation>
    <scope>NUCLEOTIDE SEQUENCE [LARGE SCALE GENOMIC DNA]</scope>
    <source>
        <strain evidence="3 4">LPB0144</strain>
    </source>
</reference>
<dbReference type="Pfam" id="PF00072">
    <property type="entry name" value="Response_reg"/>
    <property type="match status" value="1"/>
</dbReference>
<dbReference type="PANTHER" id="PTHR44520">
    <property type="entry name" value="RESPONSE REGULATOR RCP1-RELATED"/>
    <property type="match status" value="1"/>
</dbReference>
<dbReference type="PROSITE" id="PS50110">
    <property type="entry name" value="RESPONSE_REGULATORY"/>
    <property type="match status" value="1"/>
</dbReference>
<accession>A0A1L3J2Q0</accession>
<dbReference type="InterPro" id="IPR001789">
    <property type="entry name" value="Sig_transdc_resp-reg_receiver"/>
</dbReference>
<dbReference type="AlphaFoldDB" id="A0A1L3J2Q0"/>
<dbReference type="Gene3D" id="3.40.50.2300">
    <property type="match status" value="1"/>
</dbReference>
<evidence type="ECO:0000259" key="2">
    <source>
        <dbReference type="PROSITE" id="PS50110"/>
    </source>
</evidence>
<organism evidence="3 4">
    <name type="scientific">Christiangramia salexigens</name>
    <dbReference type="NCBI Taxonomy" id="1913577"/>
    <lineage>
        <taxon>Bacteria</taxon>
        <taxon>Pseudomonadati</taxon>
        <taxon>Bacteroidota</taxon>
        <taxon>Flavobacteriia</taxon>
        <taxon>Flavobacteriales</taxon>
        <taxon>Flavobacteriaceae</taxon>
        <taxon>Christiangramia</taxon>
    </lineage>
</organism>